<dbReference type="Proteomes" id="UP000248039">
    <property type="component" value="Unassembled WGS sequence"/>
</dbReference>
<keyword evidence="2" id="KW-1185">Reference proteome</keyword>
<protein>
    <submittedName>
        <fullName evidence="1">Uncharacterized protein</fullName>
    </submittedName>
</protein>
<gene>
    <name evidence="1" type="ORF">C7C46_08945</name>
</gene>
<sequence length="212" mass="23580">MSTPPQTGPPLAQVADLQTAMQRPVDAAQAALAIRRASARVRKWTRQTFTFVQQETIVVDGGDRILRVPDRPLVVDANNPLGVVELADLGGVQLTLVEQRDYIRNGDELTRGYPWYAPGRLMGWPRRNLGIWAPRVQLTYSHGYATVPDDVMDVVLDLASMNLTNPQNLRQEAIDDYSRTFASETIGNAQLTDAHKEELASYRVNLASVRPT</sequence>
<name>A0A2V4NE73_9ACTN</name>
<dbReference type="AlphaFoldDB" id="A0A2V4NE73"/>
<accession>A0A2V4NE73</accession>
<evidence type="ECO:0000313" key="2">
    <source>
        <dbReference type="Proteomes" id="UP000248039"/>
    </source>
</evidence>
<reference evidence="1 2" key="1">
    <citation type="submission" date="2018-03" db="EMBL/GenBank/DDBJ databases">
        <title>Bioinformatic expansion and discovery of thiopeptide antibiotics.</title>
        <authorList>
            <person name="Schwalen C.J."/>
            <person name="Hudson G.A."/>
            <person name="Mitchell D.A."/>
        </authorList>
    </citation>
    <scope>NUCLEOTIDE SEQUENCE [LARGE SCALE GENOMIC DNA]</scope>
    <source>
        <strain evidence="1 2">ATCC 21389</strain>
    </source>
</reference>
<organism evidence="1 2">
    <name type="scientific">Streptomyces tateyamensis</name>
    <dbReference type="NCBI Taxonomy" id="565073"/>
    <lineage>
        <taxon>Bacteria</taxon>
        <taxon>Bacillati</taxon>
        <taxon>Actinomycetota</taxon>
        <taxon>Actinomycetes</taxon>
        <taxon>Kitasatosporales</taxon>
        <taxon>Streptomycetaceae</taxon>
        <taxon>Streptomyces</taxon>
    </lineage>
</organism>
<proteinExistence type="predicted"/>
<dbReference type="EMBL" id="PYBW01000028">
    <property type="protein sequence ID" value="PYC83449.1"/>
    <property type="molecule type" value="Genomic_DNA"/>
</dbReference>
<evidence type="ECO:0000313" key="1">
    <source>
        <dbReference type="EMBL" id="PYC83449.1"/>
    </source>
</evidence>
<dbReference type="RefSeq" id="WP_110667541.1">
    <property type="nucleotide sequence ID" value="NZ_PYBW01000028.1"/>
</dbReference>
<dbReference type="OrthoDB" id="4220232at2"/>
<comment type="caution">
    <text evidence="1">The sequence shown here is derived from an EMBL/GenBank/DDBJ whole genome shotgun (WGS) entry which is preliminary data.</text>
</comment>